<dbReference type="InterPro" id="IPR016454">
    <property type="entry name" value="Cysteine_dSase"/>
</dbReference>
<dbReference type="PANTHER" id="PTHR11601:SF34">
    <property type="entry name" value="CYSTEINE DESULFURASE"/>
    <property type="match status" value="1"/>
</dbReference>
<comment type="similarity">
    <text evidence="2">Belongs to the class-V pyridoxal-phosphate-dependent aminotransferase family. NifS/IscS subfamily.</text>
</comment>
<dbReference type="PIRSF" id="PIRSF005572">
    <property type="entry name" value="NifS"/>
    <property type="match status" value="1"/>
</dbReference>
<reference evidence="12 13" key="1">
    <citation type="submission" date="2024-04" db="EMBL/GenBank/DDBJ databases">
        <title>Albibacterium profundi sp. nov., isolated from sediment of the Challenger Deep of Mariana Trench.</title>
        <authorList>
            <person name="Wang Y."/>
        </authorList>
    </citation>
    <scope>NUCLEOTIDE SEQUENCE [LARGE SCALE GENOMIC DNA]</scope>
    <source>
        <strain evidence="12 13">RHL897</strain>
    </source>
</reference>
<organism evidence="12 13">
    <name type="scientific">Albibacterium profundi</name>
    <dbReference type="NCBI Taxonomy" id="3134906"/>
    <lineage>
        <taxon>Bacteria</taxon>
        <taxon>Pseudomonadati</taxon>
        <taxon>Bacteroidota</taxon>
        <taxon>Sphingobacteriia</taxon>
        <taxon>Sphingobacteriales</taxon>
        <taxon>Sphingobacteriaceae</taxon>
        <taxon>Albibacterium</taxon>
    </lineage>
</organism>
<dbReference type="InterPro" id="IPR000192">
    <property type="entry name" value="Aminotrans_V_dom"/>
</dbReference>
<dbReference type="InterPro" id="IPR015422">
    <property type="entry name" value="PyrdxlP-dep_Trfase_small"/>
</dbReference>
<dbReference type="Gene3D" id="3.90.1150.10">
    <property type="entry name" value="Aspartate Aminotransferase, domain 1"/>
    <property type="match status" value="1"/>
</dbReference>
<proteinExistence type="inferred from homology"/>
<keyword evidence="7" id="KW-0408">Iron</keyword>
<evidence type="ECO:0000256" key="5">
    <source>
        <dbReference type="ARBA" id="ARBA00022723"/>
    </source>
</evidence>
<dbReference type="InterPro" id="IPR020578">
    <property type="entry name" value="Aminotrans_V_PyrdxlP_BS"/>
</dbReference>
<comment type="cofactor">
    <cofactor evidence="1 10">
        <name>pyridoxal 5'-phosphate</name>
        <dbReference type="ChEBI" id="CHEBI:597326"/>
    </cofactor>
</comment>
<name>A0ABV5CHK5_9SPHI</name>
<evidence type="ECO:0000256" key="2">
    <source>
        <dbReference type="ARBA" id="ARBA00006490"/>
    </source>
</evidence>
<dbReference type="EMBL" id="JBBVGT010000003">
    <property type="protein sequence ID" value="MFB5946956.1"/>
    <property type="molecule type" value="Genomic_DNA"/>
</dbReference>
<evidence type="ECO:0000256" key="1">
    <source>
        <dbReference type="ARBA" id="ARBA00001933"/>
    </source>
</evidence>
<dbReference type="PANTHER" id="PTHR11601">
    <property type="entry name" value="CYSTEINE DESULFURYLASE FAMILY MEMBER"/>
    <property type="match status" value="1"/>
</dbReference>
<evidence type="ECO:0000256" key="3">
    <source>
        <dbReference type="ARBA" id="ARBA00012239"/>
    </source>
</evidence>
<keyword evidence="6" id="KW-0663">Pyridoxal phosphate</keyword>
<comment type="catalytic activity">
    <reaction evidence="9">
        <text>(sulfur carrier)-H + L-cysteine = (sulfur carrier)-SH + L-alanine</text>
        <dbReference type="Rhea" id="RHEA:43892"/>
        <dbReference type="Rhea" id="RHEA-COMP:14737"/>
        <dbReference type="Rhea" id="RHEA-COMP:14739"/>
        <dbReference type="ChEBI" id="CHEBI:29917"/>
        <dbReference type="ChEBI" id="CHEBI:35235"/>
        <dbReference type="ChEBI" id="CHEBI:57972"/>
        <dbReference type="ChEBI" id="CHEBI:64428"/>
        <dbReference type="EC" id="2.8.1.7"/>
    </reaction>
</comment>
<sequence length="462" mass="50740">MVIPCSTDRRTQEPVASGLSREFTRFIDSTPREQTVNYERQQNESVAKVAVGKSSFVYIIKKPISLVMAIQIYLDNNATTAVDPQVLEEMLPYFTTHYGNASSTNHVFGKKASAAVVRARERVADLLEAKEEEIVFTSGATESINMAIKGVFERYQSIGNHIISCVSEHKSVLDVLRALEKKGAKVTYLSVDKDGNIDLNELEEAITDETVLISLMFANNETGVIHPVKEIAEIARDKNILFFCDATQAIGKIPVSVKEIGVDMMALSGHKIYGPKGVGALYVRKKSRKIQLEPLVHGGGQEKGMRGGTYNVPGIVGLGAACERCKELLKKDGKRIAKLRSYLESALLNIDETFVNSGDAKRLPNVSNIVIRFIKAEQLMANLKNVAMSSGSACATGSLDPSHVLMAMGLDKEDAHSSLRFSLGRFNTEAEIDLLIDMLNQKVTKLRGESPVWELFKKGVIT</sequence>
<comment type="caution">
    <text evidence="12">The sequence shown here is derived from an EMBL/GenBank/DDBJ whole genome shotgun (WGS) entry which is preliminary data.</text>
</comment>
<evidence type="ECO:0000256" key="6">
    <source>
        <dbReference type="ARBA" id="ARBA00022898"/>
    </source>
</evidence>
<dbReference type="EC" id="2.8.1.7" evidence="3"/>
<dbReference type="Proteomes" id="UP001580928">
    <property type="component" value="Unassembled WGS sequence"/>
</dbReference>
<keyword evidence="4" id="KW-0808">Transferase</keyword>
<evidence type="ECO:0000256" key="8">
    <source>
        <dbReference type="ARBA" id="ARBA00023014"/>
    </source>
</evidence>
<keyword evidence="5" id="KW-0479">Metal-binding</keyword>
<dbReference type="SUPFAM" id="SSF53383">
    <property type="entry name" value="PLP-dependent transferases"/>
    <property type="match status" value="1"/>
</dbReference>
<dbReference type="Gene3D" id="3.40.640.10">
    <property type="entry name" value="Type I PLP-dependent aspartate aminotransferase-like (Major domain)"/>
    <property type="match status" value="1"/>
</dbReference>
<keyword evidence="8" id="KW-0411">Iron-sulfur</keyword>
<dbReference type="RefSeq" id="WP_375558485.1">
    <property type="nucleotide sequence ID" value="NZ_JBBVGT010000003.1"/>
</dbReference>
<gene>
    <name evidence="12" type="ORF">WKR92_14075</name>
</gene>
<evidence type="ECO:0000256" key="7">
    <source>
        <dbReference type="ARBA" id="ARBA00023004"/>
    </source>
</evidence>
<evidence type="ECO:0000313" key="12">
    <source>
        <dbReference type="EMBL" id="MFB5946956.1"/>
    </source>
</evidence>
<evidence type="ECO:0000313" key="13">
    <source>
        <dbReference type="Proteomes" id="UP001580928"/>
    </source>
</evidence>
<accession>A0ABV5CHK5</accession>
<feature type="domain" description="Aminotransferase class V" evidence="11">
    <location>
        <begin position="72"/>
        <end position="435"/>
    </location>
</feature>
<dbReference type="PROSITE" id="PS00595">
    <property type="entry name" value="AA_TRANSFER_CLASS_5"/>
    <property type="match status" value="1"/>
</dbReference>
<dbReference type="InterPro" id="IPR015421">
    <property type="entry name" value="PyrdxlP-dep_Trfase_major"/>
</dbReference>
<dbReference type="InterPro" id="IPR015424">
    <property type="entry name" value="PyrdxlP-dep_Trfase"/>
</dbReference>
<evidence type="ECO:0000256" key="10">
    <source>
        <dbReference type="RuleBase" id="RU004504"/>
    </source>
</evidence>
<evidence type="ECO:0000259" key="11">
    <source>
        <dbReference type="Pfam" id="PF00266"/>
    </source>
</evidence>
<dbReference type="Pfam" id="PF00266">
    <property type="entry name" value="Aminotran_5"/>
    <property type="match status" value="1"/>
</dbReference>
<evidence type="ECO:0000256" key="4">
    <source>
        <dbReference type="ARBA" id="ARBA00022679"/>
    </source>
</evidence>
<keyword evidence="13" id="KW-1185">Reference proteome</keyword>
<protein>
    <recommendedName>
        <fullName evidence="3">cysteine desulfurase</fullName>
        <ecNumber evidence="3">2.8.1.7</ecNumber>
    </recommendedName>
</protein>
<evidence type="ECO:0000256" key="9">
    <source>
        <dbReference type="ARBA" id="ARBA00050776"/>
    </source>
</evidence>